<dbReference type="Pfam" id="PF00646">
    <property type="entry name" value="F-box"/>
    <property type="match status" value="1"/>
</dbReference>
<dbReference type="PANTHER" id="PTHR34223:SF51">
    <property type="entry name" value="OS06G0556300 PROTEIN"/>
    <property type="match status" value="1"/>
</dbReference>
<dbReference type="EMBL" id="JABWDY010036255">
    <property type="protein sequence ID" value="KAF5181380.1"/>
    <property type="molecule type" value="Genomic_DNA"/>
</dbReference>
<proteinExistence type="predicted"/>
<dbReference type="PROSITE" id="PS50181">
    <property type="entry name" value="FBOX"/>
    <property type="match status" value="1"/>
</dbReference>
<feature type="domain" description="F-box" evidence="1">
    <location>
        <begin position="27"/>
        <end position="63"/>
    </location>
</feature>
<gene>
    <name evidence="2" type="ORF">FRX31_029031</name>
</gene>
<dbReference type="InterPro" id="IPR055411">
    <property type="entry name" value="LRR_FXL15/At3g58940/PEG3-like"/>
</dbReference>
<dbReference type="Proteomes" id="UP000554482">
    <property type="component" value="Unassembled WGS sequence"/>
</dbReference>
<dbReference type="SUPFAM" id="SSF81383">
    <property type="entry name" value="F-box domain"/>
    <property type="match status" value="1"/>
</dbReference>
<evidence type="ECO:0000259" key="1">
    <source>
        <dbReference type="PROSITE" id="PS50181"/>
    </source>
</evidence>
<dbReference type="OrthoDB" id="594804at2759"/>
<organism evidence="2 3">
    <name type="scientific">Thalictrum thalictroides</name>
    <name type="common">Rue-anemone</name>
    <name type="synonym">Anemone thalictroides</name>
    <dbReference type="NCBI Taxonomy" id="46969"/>
    <lineage>
        <taxon>Eukaryota</taxon>
        <taxon>Viridiplantae</taxon>
        <taxon>Streptophyta</taxon>
        <taxon>Embryophyta</taxon>
        <taxon>Tracheophyta</taxon>
        <taxon>Spermatophyta</taxon>
        <taxon>Magnoliopsida</taxon>
        <taxon>Ranunculales</taxon>
        <taxon>Ranunculaceae</taxon>
        <taxon>Thalictroideae</taxon>
        <taxon>Thalictrum</taxon>
    </lineage>
</organism>
<dbReference type="Pfam" id="PF24758">
    <property type="entry name" value="LRR_At5g56370"/>
    <property type="match status" value="1"/>
</dbReference>
<keyword evidence="3" id="KW-1185">Reference proteome</keyword>
<name>A0A7J6VAZ0_THATH</name>
<dbReference type="Gene3D" id="1.20.1280.50">
    <property type="match status" value="1"/>
</dbReference>
<dbReference type="InterPro" id="IPR036047">
    <property type="entry name" value="F-box-like_dom_sf"/>
</dbReference>
<accession>A0A7J6VAZ0</accession>
<evidence type="ECO:0000313" key="3">
    <source>
        <dbReference type="Proteomes" id="UP000554482"/>
    </source>
</evidence>
<dbReference type="InterPro" id="IPR053197">
    <property type="entry name" value="F-box_SCFL_complex_component"/>
</dbReference>
<sequence>MEEKQSQCLRFYTRKRKKSMSDLTTTSDKLIALPESLLHLILSFLDMKQVVQTSCLSTKWRNIWRYVPVLNFDLFSLMKESERRNRAHRKECMDIVDRILVLHDDSSIQKLKLSSFRSYDTGQVDAWLLLVVEQQVKEVQLGIMPSSKDYHQLPHLLFTSVIEKFKLKTSASRYSVQLPNSMCSSTKLRILKLENIIFPKGDTNGELVISCPILEKMFLIRCSHHDLKILSICAPQLNNLVIYKCHADSCKIKICTPNLTSLKLILSCYKDYFLESLSSLVTSNIDVSELSTKFLMTILNGLHNAKTLTISSYGHQVCLSFILLSRYKSSKDYYIVLVYLVFYIGS</sequence>
<evidence type="ECO:0000313" key="2">
    <source>
        <dbReference type="EMBL" id="KAF5181380.1"/>
    </source>
</evidence>
<reference evidence="2 3" key="1">
    <citation type="submission" date="2020-06" db="EMBL/GenBank/DDBJ databases">
        <title>Transcriptomic and genomic resources for Thalictrum thalictroides and T. hernandezii: Facilitating candidate gene discovery in an emerging model plant lineage.</title>
        <authorList>
            <person name="Arias T."/>
            <person name="Riano-Pachon D.M."/>
            <person name="Di Stilio V.S."/>
        </authorList>
    </citation>
    <scope>NUCLEOTIDE SEQUENCE [LARGE SCALE GENOMIC DNA]</scope>
    <source>
        <strain evidence="3">cv. WT478/WT964</strain>
        <tissue evidence="2">Leaves</tissue>
    </source>
</reference>
<dbReference type="PANTHER" id="PTHR34223">
    <property type="entry name" value="OS11G0201299 PROTEIN"/>
    <property type="match status" value="1"/>
</dbReference>
<dbReference type="AlphaFoldDB" id="A0A7J6VAZ0"/>
<comment type="caution">
    <text evidence="2">The sequence shown here is derived from an EMBL/GenBank/DDBJ whole genome shotgun (WGS) entry which is preliminary data.</text>
</comment>
<protein>
    <submittedName>
        <fullName evidence="2">F-box protein</fullName>
    </submittedName>
</protein>
<dbReference type="InterPro" id="IPR001810">
    <property type="entry name" value="F-box_dom"/>
</dbReference>
<dbReference type="SMART" id="SM00256">
    <property type="entry name" value="FBOX"/>
    <property type="match status" value="1"/>
</dbReference>